<dbReference type="AlphaFoldDB" id="A0A3S5AF86"/>
<evidence type="ECO:0000256" key="1">
    <source>
        <dbReference type="SAM" id="MobiDB-lite"/>
    </source>
</evidence>
<organism evidence="2 3">
    <name type="scientific">Protopolystoma xenopodis</name>
    <dbReference type="NCBI Taxonomy" id="117903"/>
    <lineage>
        <taxon>Eukaryota</taxon>
        <taxon>Metazoa</taxon>
        <taxon>Spiralia</taxon>
        <taxon>Lophotrochozoa</taxon>
        <taxon>Platyhelminthes</taxon>
        <taxon>Monogenea</taxon>
        <taxon>Polyopisthocotylea</taxon>
        <taxon>Polystomatidea</taxon>
        <taxon>Polystomatidae</taxon>
        <taxon>Protopolystoma</taxon>
    </lineage>
</organism>
<feature type="region of interest" description="Disordered" evidence="1">
    <location>
        <begin position="50"/>
        <end position="71"/>
    </location>
</feature>
<evidence type="ECO:0000313" key="2">
    <source>
        <dbReference type="EMBL" id="VEL14963.1"/>
    </source>
</evidence>
<protein>
    <submittedName>
        <fullName evidence="2">Uncharacterized protein</fullName>
    </submittedName>
</protein>
<gene>
    <name evidence="2" type="ORF">PXEA_LOCUS8403</name>
</gene>
<comment type="caution">
    <text evidence="2">The sequence shown here is derived from an EMBL/GenBank/DDBJ whole genome shotgun (WGS) entry which is preliminary data.</text>
</comment>
<keyword evidence="3" id="KW-1185">Reference proteome</keyword>
<proteinExistence type="predicted"/>
<dbReference type="EMBL" id="CAAALY010022923">
    <property type="protein sequence ID" value="VEL14963.1"/>
    <property type="molecule type" value="Genomic_DNA"/>
</dbReference>
<evidence type="ECO:0000313" key="3">
    <source>
        <dbReference type="Proteomes" id="UP000784294"/>
    </source>
</evidence>
<reference evidence="2" key="1">
    <citation type="submission" date="2018-11" db="EMBL/GenBank/DDBJ databases">
        <authorList>
            <consortium name="Pathogen Informatics"/>
        </authorList>
    </citation>
    <scope>NUCLEOTIDE SEQUENCE</scope>
</reference>
<name>A0A3S5AF86_9PLAT</name>
<accession>A0A3S5AF86</accession>
<dbReference type="Proteomes" id="UP000784294">
    <property type="component" value="Unassembled WGS sequence"/>
</dbReference>
<sequence length="71" mass="7695">MSNWFPMPLVEIPSGLGACGVHILCPHAIPVRMLVHFAVRGYLSELAKSERKMGNSAAPYSATQPGLDEED</sequence>